<feature type="region of interest" description="Disordered" evidence="1">
    <location>
        <begin position="41"/>
        <end position="142"/>
    </location>
</feature>
<evidence type="ECO:0000256" key="1">
    <source>
        <dbReference type="SAM" id="MobiDB-lite"/>
    </source>
</evidence>
<dbReference type="Proteomes" id="UP001165121">
    <property type="component" value="Unassembled WGS sequence"/>
</dbReference>
<dbReference type="EMBL" id="BSXT01000735">
    <property type="protein sequence ID" value="GMF33357.1"/>
    <property type="molecule type" value="Genomic_DNA"/>
</dbReference>
<dbReference type="OrthoDB" id="128131at2759"/>
<feature type="compositionally biased region" description="Low complexity" evidence="1">
    <location>
        <begin position="129"/>
        <end position="142"/>
    </location>
</feature>
<feature type="compositionally biased region" description="Polar residues" evidence="1">
    <location>
        <begin position="51"/>
        <end position="63"/>
    </location>
</feature>
<proteinExistence type="predicted"/>
<comment type="caution">
    <text evidence="2">The sequence shown here is derived from an EMBL/GenBank/DDBJ whole genome shotgun (WGS) entry which is preliminary data.</text>
</comment>
<organism evidence="2 3">
    <name type="scientific">Phytophthora fragariaefolia</name>
    <dbReference type="NCBI Taxonomy" id="1490495"/>
    <lineage>
        <taxon>Eukaryota</taxon>
        <taxon>Sar</taxon>
        <taxon>Stramenopiles</taxon>
        <taxon>Oomycota</taxon>
        <taxon>Peronosporomycetes</taxon>
        <taxon>Peronosporales</taxon>
        <taxon>Peronosporaceae</taxon>
        <taxon>Phytophthora</taxon>
    </lineage>
</organism>
<feature type="compositionally biased region" description="Basic and acidic residues" evidence="1">
    <location>
        <begin position="64"/>
        <end position="75"/>
    </location>
</feature>
<protein>
    <submittedName>
        <fullName evidence="2">Unnamed protein product</fullName>
    </submittedName>
</protein>
<reference evidence="2" key="1">
    <citation type="submission" date="2023-04" db="EMBL/GenBank/DDBJ databases">
        <title>Phytophthora fragariaefolia NBRC 109709.</title>
        <authorList>
            <person name="Ichikawa N."/>
            <person name="Sato H."/>
            <person name="Tonouchi N."/>
        </authorList>
    </citation>
    <scope>NUCLEOTIDE SEQUENCE</scope>
    <source>
        <strain evidence="2">NBRC 109709</strain>
    </source>
</reference>
<feature type="compositionally biased region" description="Basic and acidic residues" evidence="1">
    <location>
        <begin position="113"/>
        <end position="124"/>
    </location>
</feature>
<keyword evidence="3" id="KW-1185">Reference proteome</keyword>
<evidence type="ECO:0000313" key="2">
    <source>
        <dbReference type="EMBL" id="GMF33357.1"/>
    </source>
</evidence>
<accession>A0A9W6X827</accession>
<sequence length="284" mass="30474">MSITEVRFVNKLHIVAATDAPGGNATEAPVEVEGHTTTIKTEDGDEITIKRSPTSKGNKVTTISRDDKGTLRIEDTTAEEQQAEAGSEAKEVAGTEEQGTFEDIPTGSPSAIHKQDSGTARRDQEEETATTAAEGPDAGEEAVVVSGGKKVTVVQVNRSLTKVSLSEVEQGATSVGRCGGEFFWQSQAKVVVDRSTHSGDKPFVLWVSPTVNNKPVCLATTPEGEGVGRSRQFLVFGVLYKYSRLSPRHGHRTSGLIKSLSADRPPHVPVRIRGLKERLTSRDI</sequence>
<gene>
    <name evidence="2" type="ORF">Pfra01_000825200</name>
</gene>
<dbReference type="AlphaFoldDB" id="A0A9W6X827"/>
<evidence type="ECO:0000313" key="3">
    <source>
        <dbReference type="Proteomes" id="UP001165121"/>
    </source>
</evidence>
<name>A0A9W6X827_9STRA</name>